<accession>A0A7X1KB47</accession>
<reference evidence="2 3" key="1">
    <citation type="submission" date="2020-08" db="EMBL/GenBank/DDBJ databases">
        <title>The genome sequence of Novosphingobium flavum 4Y4.</title>
        <authorList>
            <person name="Liu Y."/>
        </authorList>
    </citation>
    <scope>NUCLEOTIDE SEQUENCE [LARGE SCALE GENOMIC DNA]</scope>
    <source>
        <strain evidence="2 3">4Y4</strain>
    </source>
</reference>
<keyword evidence="3" id="KW-1185">Reference proteome</keyword>
<dbReference type="EMBL" id="JACLAU010000003">
    <property type="protein sequence ID" value="MBC2650839.1"/>
    <property type="molecule type" value="Genomic_DNA"/>
</dbReference>
<dbReference type="Gene3D" id="2.30.30.40">
    <property type="entry name" value="SH3 Domains"/>
    <property type="match status" value="1"/>
</dbReference>
<comment type="caution">
    <text evidence="2">The sequence shown here is derived from an EMBL/GenBank/DDBJ whole genome shotgun (WGS) entry which is preliminary data.</text>
</comment>
<evidence type="ECO:0000313" key="3">
    <source>
        <dbReference type="Proteomes" id="UP000520156"/>
    </source>
</evidence>
<proteinExistence type="predicted"/>
<evidence type="ECO:0000313" key="2">
    <source>
        <dbReference type="EMBL" id="MBC2650839.1"/>
    </source>
</evidence>
<dbReference type="Proteomes" id="UP000520156">
    <property type="component" value="Unassembled WGS sequence"/>
</dbReference>
<evidence type="ECO:0008006" key="4">
    <source>
        <dbReference type="Google" id="ProtNLM"/>
    </source>
</evidence>
<dbReference type="InterPro" id="IPR010466">
    <property type="entry name" value="DUF1058"/>
</dbReference>
<feature type="chain" id="PRO_5030962340" description="SH3b domain-containing protein" evidence="1">
    <location>
        <begin position="31"/>
        <end position="170"/>
    </location>
</feature>
<gene>
    <name evidence="2" type="ORF">H7F49_03915</name>
</gene>
<name>A0A7X1KB47_9SPHN</name>
<organism evidence="2 3">
    <name type="scientific">Novosphingobium aerophilum</name>
    <dbReference type="NCBI Taxonomy" id="2839843"/>
    <lineage>
        <taxon>Bacteria</taxon>
        <taxon>Pseudomonadati</taxon>
        <taxon>Pseudomonadota</taxon>
        <taxon>Alphaproteobacteria</taxon>
        <taxon>Sphingomonadales</taxon>
        <taxon>Sphingomonadaceae</taxon>
        <taxon>Novosphingobium</taxon>
    </lineage>
</organism>
<dbReference type="RefSeq" id="WP_185682261.1">
    <property type="nucleotide sequence ID" value="NZ_JACLAU010000003.1"/>
</dbReference>
<keyword evidence="1" id="KW-0732">Signal</keyword>
<evidence type="ECO:0000256" key="1">
    <source>
        <dbReference type="SAM" id="SignalP"/>
    </source>
</evidence>
<feature type="signal peptide" evidence="1">
    <location>
        <begin position="1"/>
        <end position="30"/>
    </location>
</feature>
<sequence>MVVSPSRNLLIVLALALSLAGMLTGAPVRAQDTGVPYWASLRGREANLRVGPGEDYRIAWRYHREHLPMKVLRVMEGWRLVQDPDGVRGWMLARFLKRERGAIVRAPDGAPAGWLAEMRAGSEPGAKLLWRLQPGVTGRLGDCVDGWCEFDAAGHQGFVRADAVWGAGQP</sequence>
<dbReference type="Pfam" id="PF06347">
    <property type="entry name" value="SH3_4"/>
    <property type="match status" value="2"/>
</dbReference>
<dbReference type="AlphaFoldDB" id="A0A7X1KB47"/>
<protein>
    <recommendedName>
        <fullName evidence="4">SH3b domain-containing protein</fullName>
    </recommendedName>
</protein>